<keyword evidence="4" id="KW-0433">Leucine-rich repeat</keyword>
<dbReference type="PANTHER" id="PTHR48063">
    <property type="entry name" value="LRR RECEPTOR-LIKE KINASE"/>
    <property type="match status" value="1"/>
</dbReference>
<evidence type="ECO:0000256" key="12">
    <source>
        <dbReference type="SAM" id="MobiDB-lite"/>
    </source>
</evidence>
<dbReference type="InterPro" id="IPR013210">
    <property type="entry name" value="LRR_N_plant-typ"/>
</dbReference>
<keyword evidence="17" id="KW-1185">Reference proteome</keyword>
<dbReference type="InterPro" id="IPR003591">
    <property type="entry name" value="Leu-rich_rpt_typical-subtyp"/>
</dbReference>
<comment type="similarity">
    <text evidence="2">Belongs to the RLP family.</text>
</comment>
<evidence type="ECO:0000256" key="1">
    <source>
        <dbReference type="ARBA" id="ARBA00004251"/>
    </source>
</evidence>
<dbReference type="Gene3D" id="3.80.10.10">
    <property type="entry name" value="Ribonuclease Inhibitor"/>
    <property type="match status" value="4"/>
</dbReference>
<evidence type="ECO:0000256" key="3">
    <source>
        <dbReference type="ARBA" id="ARBA00022475"/>
    </source>
</evidence>
<evidence type="ECO:0000256" key="11">
    <source>
        <dbReference type="ARBA" id="ARBA00023180"/>
    </source>
</evidence>
<sequence>MIITYTRSFFLFVLLVEHLLSPALGFILGVGDGHIQCIETERRALLNIKQDLIDDHGHLDSWGSEEEKRDCCEWRGIQCSNQTGHITVLDLHVAELGDRHKPLRGKINHSLLKLQHLRYLDLSYNDFQGTRLPNFNDSLRKLRYLNISNVGFTGTLSYQLRNLSSLQSLDLSYNNFSKVENLEWLSHLSYLETLDLSGNRLGEDGYWLHVVNRLPYLTNLHLSSCDLANIIPMSNSLANSSTSLAVLDLSSNYFSYPVFQWVFNLNSSLVDINLSDNHLEGFVPYAFQYMASLKNLNLSFNELKGTIPNFFGNFCSLHTLDLAGNNLTGQLPVFLEHLSGCAENSVEILSLEKNQLHGSLPDITRFSSLKELNVYQNNLDGYFPESFSQLSGLVVLDVAHNKLAGSLPDLTMFPSLKMLSISHNRLNGTITESLGGLSKLEILYANDNSFNGLITETHFWNLSQLQELFLNDNPLVLKFNSDWFPPFQLDVICLMSCNLGPDFPKWLQTQNDYISLDISDAGLSGSVPEWFWDLSPRVRFLNLSYNQLSGTVPDLSSKFVGSPGIDLSSNLFEGHLPLFPSNALSLSLSKNRFSGSISSVCNTMGRKFSFLDLSDNLLSGFIDDDCFTNGQQLIVLNLADNKFSGKIPTSVGSLSELQTFSLRNNSFSGEIPLSLRNCSRLRFLDLSYNRLSGKIPAWIGESQHNLVFFNLQSNEFHGSIPVQLCWLQNILLLDLSVNNISGTIPHCLENFTHMSRKQLDDNNNIYGYNFSASWGEGGGFQAKYADRALIGWKGRAYKYDKNLRLLRIINLAVNRLSGEIPGEITSLLALVGFNLSRNYLTGMIPGDIGKLKQLQWLDLSRNRLSGVIPASMAELHFLSYMDLSYNNLSGRIPTSTQLQSFDASSFAGNSEICGQPVIKKCPGDERPQVGPRKDDSQDNEENDDELRKWFLAGLGSGFSIGFVGVLGILVQRPSWIPAFF</sequence>
<dbReference type="SMART" id="SM00369">
    <property type="entry name" value="LRR_TYP"/>
    <property type="match status" value="8"/>
</dbReference>
<keyword evidence="9 13" id="KW-0472">Membrane</keyword>
<evidence type="ECO:0000256" key="9">
    <source>
        <dbReference type="ARBA" id="ARBA00023136"/>
    </source>
</evidence>
<evidence type="ECO:0000256" key="2">
    <source>
        <dbReference type="ARBA" id="ARBA00009592"/>
    </source>
</evidence>
<keyword evidence="6 14" id="KW-0732">Signal</keyword>
<evidence type="ECO:0000256" key="5">
    <source>
        <dbReference type="ARBA" id="ARBA00022692"/>
    </source>
</evidence>
<keyword evidence="5 13" id="KW-0812">Transmembrane</keyword>
<dbReference type="EMBL" id="JARPOI010000017">
    <property type="protein sequence ID" value="KAJ9139812.1"/>
    <property type="molecule type" value="Genomic_DNA"/>
</dbReference>
<dbReference type="Pfam" id="PF13855">
    <property type="entry name" value="LRR_8"/>
    <property type="match status" value="5"/>
</dbReference>
<feature type="chain" id="PRO_5046222292" description="Leucine-rich repeat-containing N-terminal plant-type domain-containing protein" evidence="14">
    <location>
        <begin position="26"/>
        <end position="980"/>
    </location>
</feature>
<feature type="transmembrane region" description="Helical" evidence="13">
    <location>
        <begin position="949"/>
        <end position="970"/>
    </location>
</feature>
<name>A0ABQ9KIP5_HEVBR</name>
<evidence type="ECO:0000313" key="16">
    <source>
        <dbReference type="EMBL" id="KAJ9139812.1"/>
    </source>
</evidence>
<evidence type="ECO:0000259" key="15">
    <source>
        <dbReference type="Pfam" id="PF08263"/>
    </source>
</evidence>
<dbReference type="SMART" id="SM00365">
    <property type="entry name" value="LRR_SD22"/>
    <property type="match status" value="8"/>
</dbReference>
<keyword evidence="8 13" id="KW-1133">Transmembrane helix</keyword>
<evidence type="ECO:0000256" key="4">
    <source>
        <dbReference type="ARBA" id="ARBA00022614"/>
    </source>
</evidence>
<feature type="region of interest" description="Disordered" evidence="12">
    <location>
        <begin position="920"/>
        <end position="941"/>
    </location>
</feature>
<dbReference type="PANTHER" id="PTHR48063:SF101">
    <property type="entry name" value="LRR RECEPTOR-LIKE SERINE_THREONINE-PROTEIN KINASE FLS2"/>
    <property type="match status" value="1"/>
</dbReference>
<keyword evidence="3" id="KW-1003">Cell membrane</keyword>
<dbReference type="InterPro" id="IPR001611">
    <property type="entry name" value="Leu-rich_rpt"/>
</dbReference>
<evidence type="ECO:0000256" key="10">
    <source>
        <dbReference type="ARBA" id="ARBA00023170"/>
    </source>
</evidence>
<feature type="signal peptide" evidence="14">
    <location>
        <begin position="1"/>
        <end position="25"/>
    </location>
</feature>
<keyword evidence="10" id="KW-0675">Receptor</keyword>
<organism evidence="16 17">
    <name type="scientific">Hevea brasiliensis</name>
    <name type="common">Para rubber tree</name>
    <name type="synonym">Siphonia brasiliensis</name>
    <dbReference type="NCBI Taxonomy" id="3981"/>
    <lineage>
        <taxon>Eukaryota</taxon>
        <taxon>Viridiplantae</taxon>
        <taxon>Streptophyta</taxon>
        <taxon>Embryophyta</taxon>
        <taxon>Tracheophyta</taxon>
        <taxon>Spermatophyta</taxon>
        <taxon>Magnoliopsida</taxon>
        <taxon>eudicotyledons</taxon>
        <taxon>Gunneridae</taxon>
        <taxon>Pentapetalae</taxon>
        <taxon>rosids</taxon>
        <taxon>fabids</taxon>
        <taxon>Malpighiales</taxon>
        <taxon>Euphorbiaceae</taxon>
        <taxon>Crotonoideae</taxon>
        <taxon>Micrandreae</taxon>
        <taxon>Hevea</taxon>
    </lineage>
</organism>
<reference evidence="16" key="1">
    <citation type="journal article" date="2023" name="Plant Biotechnol. J.">
        <title>Chromosome-level wild Hevea brasiliensis genome provides new tools for genomic-assisted breeding and valuable loci to elevate rubber yield.</title>
        <authorList>
            <person name="Cheng H."/>
            <person name="Song X."/>
            <person name="Hu Y."/>
            <person name="Wu T."/>
            <person name="Yang Q."/>
            <person name="An Z."/>
            <person name="Feng S."/>
            <person name="Deng Z."/>
            <person name="Wu W."/>
            <person name="Zeng X."/>
            <person name="Tu M."/>
            <person name="Wang X."/>
            <person name="Huang H."/>
        </authorList>
    </citation>
    <scope>NUCLEOTIDE SEQUENCE</scope>
    <source>
        <strain evidence="16">MT/VB/25A 57/8</strain>
    </source>
</reference>
<dbReference type="InterPro" id="IPR032675">
    <property type="entry name" value="LRR_dom_sf"/>
</dbReference>
<feature type="domain" description="Leucine-rich repeat-containing N-terminal plant-type" evidence="15">
    <location>
        <begin position="39"/>
        <end position="80"/>
    </location>
</feature>
<feature type="compositionally biased region" description="Basic and acidic residues" evidence="12">
    <location>
        <begin position="921"/>
        <end position="936"/>
    </location>
</feature>
<gene>
    <name evidence="16" type="ORF">P3X46_030510</name>
</gene>
<dbReference type="Proteomes" id="UP001174677">
    <property type="component" value="Chromosome 17"/>
</dbReference>
<protein>
    <recommendedName>
        <fullName evidence="15">Leucine-rich repeat-containing N-terminal plant-type domain-containing protein</fullName>
    </recommendedName>
</protein>
<keyword evidence="7" id="KW-0677">Repeat</keyword>
<dbReference type="InterPro" id="IPR046956">
    <property type="entry name" value="RLP23-like"/>
</dbReference>
<evidence type="ECO:0000256" key="8">
    <source>
        <dbReference type="ARBA" id="ARBA00022989"/>
    </source>
</evidence>
<comment type="subcellular location">
    <subcellularLocation>
        <location evidence="1">Cell membrane</location>
        <topology evidence="1">Single-pass type I membrane protein</topology>
    </subcellularLocation>
</comment>
<evidence type="ECO:0000256" key="14">
    <source>
        <dbReference type="SAM" id="SignalP"/>
    </source>
</evidence>
<dbReference type="SUPFAM" id="SSF52058">
    <property type="entry name" value="L domain-like"/>
    <property type="match status" value="4"/>
</dbReference>
<evidence type="ECO:0000256" key="13">
    <source>
        <dbReference type="SAM" id="Phobius"/>
    </source>
</evidence>
<comment type="caution">
    <text evidence="16">The sequence shown here is derived from an EMBL/GenBank/DDBJ whole genome shotgun (WGS) entry which is preliminary data.</text>
</comment>
<dbReference type="Pfam" id="PF00560">
    <property type="entry name" value="LRR_1"/>
    <property type="match status" value="5"/>
</dbReference>
<dbReference type="Pfam" id="PF08263">
    <property type="entry name" value="LRRNT_2"/>
    <property type="match status" value="1"/>
</dbReference>
<keyword evidence="11" id="KW-0325">Glycoprotein</keyword>
<evidence type="ECO:0000256" key="7">
    <source>
        <dbReference type="ARBA" id="ARBA00022737"/>
    </source>
</evidence>
<evidence type="ECO:0000313" key="17">
    <source>
        <dbReference type="Proteomes" id="UP001174677"/>
    </source>
</evidence>
<dbReference type="PROSITE" id="PS51450">
    <property type="entry name" value="LRR"/>
    <property type="match status" value="1"/>
</dbReference>
<evidence type="ECO:0000256" key="6">
    <source>
        <dbReference type="ARBA" id="ARBA00022729"/>
    </source>
</evidence>
<proteinExistence type="inferred from homology"/>
<accession>A0ABQ9KIP5</accession>
<dbReference type="PRINTS" id="PR00019">
    <property type="entry name" value="LEURICHRPT"/>
</dbReference>